<proteinExistence type="predicted"/>
<keyword evidence="2" id="KW-0808">Transferase</keyword>
<dbReference type="InterPro" id="IPR029063">
    <property type="entry name" value="SAM-dependent_MTases_sf"/>
</dbReference>
<dbReference type="EMBL" id="QMEB01000031">
    <property type="protein sequence ID" value="NMG19085.1"/>
    <property type="molecule type" value="Genomic_DNA"/>
</dbReference>
<dbReference type="CDD" id="cd02440">
    <property type="entry name" value="AdoMet_MTases"/>
    <property type="match status" value="1"/>
</dbReference>
<dbReference type="InterPro" id="IPR041698">
    <property type="entry name" value="Methyltransf_25"/>
</dbReference>
<dbReference type="Proteomes" id="UP000718564">
    <property type="component" value="Unassembled WGS sequence"/>
</dbReference>
<keyword evidence="2" id="KW-0489">Methyltransferase</keyword>
<evidence type="ECO:0000313" key="3">
    <source>
        <dbReference type="Proteomes" id="UP000718564"/>
    </source>
</evidence>
<dbReference type="SUPFAM" id="SSF53335">
    <property type="entry name" value="S-adenosyl-L-methionine-dependent methyltransferases"/>
    <property type="match status" value="1"/>
</dbReference>
<dbReference type="Gene3D" id="2.20.130.10">
    <property type="entry name" value="CAC2371-like domains"/>
    <property type="match status" value="1"/>
</dbReference>
<dbReference type="GO" id="GO:0008168">
    <property type="term" value="F:methyltransferase activity"/>
    <property type="evidence" value="ECO:0007669"/>
    <property type="project" value="UniProtKB-KW"/>
</dbReference>
<evidence type="ECO:0000259" key="1">
    <source>
        <dbReference type="Pfam" id="PF13649"/>
    </source>
</evidence>
<dbReference type="Pfam" id="PF13649">
    <property type="entry name" value="Methyltransf_25"/>
    <property type="match status" value="1"/>
</dbReference>
<feature type="domain" description="Methyltransferase" evidence="1">
    <location>
        <begin position="41"/>
        <end position="140"/>
    </location>
</feature>
<dbReference type="PANTHER" id="PTHR43464:SF83">
    <property type="entry name" value="MALONYL-[ACYL-CARRIER PROTEIN] O-METHYLTRANSFERASE"/>
    <property type="match status" value="1"/>
</dbReference>
<dbReference type="RefSeq" id="WP_169154366.1">
    <property type="nucleotide sequence ID" value="NZ_CAWPJE010000396.1"/>
</dbReference>
<accession>A0ABX1P627</accession>
<comment type="caution">
    <text evidence="2">The sequence shown here is derived from an EMBL/GenBank/DDBJ whole genome shotgun (WGS) entry which is preliminary data.</text>
</comment>
<keyword evidence="3" id="KW-1185">Reference proteome</keyword>
<reference evidence="2 3" key="1">
    <citation type="submission" date="2018-06" db="EMBL/GenBank/DDBJ databases">
        <title>Comparative genomics of Brasilonema spp. strains.</title>
        <authorList>
            <person name="Alvarenga D.O."/>
            <person name="Fiore M.F."/>
            <person name="Varani A.M."/>
        </authorList>
    </citation>
    <scope>NUCLEOTIDE SEQUENCE [LARGE SCALE GENOMIC DNA]</scope>
    <source>
        <strain evidence="2 3">SPC951</strain>
    </source>
</reference>
<gene>
    <name evidence="2" type="ORF">DP116_06345</name>
</gene>
<dbReference type="GO" id="GO:0032259">
    <property type="term" value="P:methylation"/>
    <property type="evidence" value="ECO:0007669"/>
    <property type="project" value="UniProtKB-KW"/>
</dbReference>
<dbReference type="PANTHER" id="PTHR43464">
    <property type="entry name" value="METHYLTRANSFERASE"/>
    <property type="match status" value="1"/>
</dbReference>
<protein>
    <submittedName>
        <fullName evidence="2">SAM-dependent methyltransferase</fullName>
    </submittedName>
</protein>
<dbReference type="Gene3D" id="3.40.50.150">
    <property type="entry name" value="Vaccinia Virus protein VP39"/>
    <property type="match status" value="1"/>
</dbReference>
<name>A0ABX1P627_9CYAN</name>
<organism evidence="2 3">
    <name type="scientific">Brasilonema bromeliae SPC951</name>
    <dbReference type="NCBI Taxonomy" id="385972"/>
    <lineage>
        <taxon>Bacteria</taxon>
        <taxon>Bacillati</taxon>
        <taxon>Cyanobacteriota</taxon>
        <taxon>Cyanophyceae</taxon>
        <taxon>Nostocales</taxon>
        <taxon>Scytonemataceae</taxon>
        <taxon>Brasilonema</taxon>
        <taxon>Bromeliae group (in: Brasilonema)</taxon>
    </lineage>
</organism>
<evidence type="ECO:0000313" key="2">
    <source>
        <dbReference type="EMBL" id="NMG19085.1"/>
    </source>
</evidence>
<sequence length="256" mass="29521">MSIFNNYARYYDLLYLDKDYVGETKFIQQLIQTHAPNAQNILELGCGTGNHAVLLAKEGYQIHGVDLSQEMLRKADSRLSQLDPELASQLKFTHGDIRHLRLNQTFDVILSLFHVISYQTTNEDLLAAFTTVKEHLKPGGIFVFDIWYGPAVLSDRPSVRVKRLEDEEIKVTRVAEPVIYPNENLVDVNYQIFIQDKTSGAVEEIQETHQMRYLFKPELDLLLKDVGLKIINDMEWMSRRALGFHTWGSVFVVDFL</sequence>